<sequence>MHGVVIKGGRSVSIQDYTIPVPGVGEVLLEMQASGLCGSDLRAIYRPEKPKSEGAEGYRGVIAGHEPCGKIVAIGPNVSAEWKVNDRVVVYHIHGCGSCRECRAGRFISCHSETGRQAYGWQRDGGHSDYILASAVDLVKLLEPLSYIDGSVIACGLGTAYAATLRAQISGLDTVLVTGMGPVGLGAALLAQKEGANVYGLEVDPARRQAAEELGICTLDGASPNIKETILELTSGYGPSVVIDCSGHPGARLMGLEVAREWARIVFVGEGGSVTFDVSPLVIHKSLTIYGSWVCSISQMEQLVENLVKWKLFPEKVVSHVFSVQEAEKAYTLFDSGKSGKVIIASEEEAKRWKESK</sequence>
<accession>A0ACC3THC6</accession>
<organism evidence="1 2">
    <name type="scientific">Lipomyces orientalis</name>
    <dbReference type="NCBI Taxonomy" id="1233043"/>
    <lineage>
        <taxon>Eukaryota</taxon>
        <taxon>Fungi</taxon>
        <taxon>Dikarya</taxon>
        <taxon>Ascomycota</taxon>
        <taxon>Saccharomycotina</taxon>
        <taxon>Lipomycetes</taxon>
        <taxon>Lipomycetales</taxon>
        <taxon>Lipomycetaceae</taxon>
        <taxon>Lipomyces</taxon>
    </lineage>
</organism>
<evidence type="ECO:0000313" key="2">
    <source>
        <dbReference type="Proteomes" id="UP001489719"/>
    </source>
</evidence>
<keyword evidence="2" id="KW-1185">Reference proteome</keyword>
<gene>
    <name evidence="1" type="ORF">V1517DRAFT_264666</name>
</gene>
<evidence type="ECO:0000313" key="1">
    <source>
        <dbReference type="EMBL" id="KAK9320276.1"/>
    </source>
</evidence>
<dbReference type="EMBL" id="MU970136">
    <property type="protein sequence ID" value="KAK9320276.1"/>
    <property type="molecule type" value="Genomic_DNA"/>
</dbReference>
<reference evidence="2" key="1">
    <citation type="journal article" date="2024" name="Front. Bioeng. Biotechnol.">
        <title>Genome-scale model development and genomic sequencing of the oleaginous clade Lipomyces.</title>
        <authorList>
            <person name="Czajka J.J."/>
            <person name="Han Y."/>
            <person name="Kim J."/>
            <person name="Mondo S.J."/>
            <person name="Hofstad B.A."/>
            <person name="Robles A."/>
            <person name="Haridas S."/>
            <person name="Riley R."/>
            <person name="LaButti K."/>
            <person name="Pangilinan J."/>
            <person name="Andreopoulos W."/>
            <person name="Lipzen A."/>
            <person name="Yan J."/>
            <person name="Wang M."/>
            <person name="Ng V."/>
            <person name="Grigoriev I.V."/>
            <person name="Spatafora J.W."/>
            <person name="Magnuson J.K."/>
            <person name="Baker S.E."/>
            <person name="Pomraning K.R."/>
        </authorList>
    </citation>
    <scope>NUCLEOTIDE SEQUENCE [LARGE SCALE GENOMIC DNA]</scope>
    <source>
        <strain evidence="2">CBS 10300</strain>
    </source>
</reference>
<protein>
    <submittedName>
        <fullName evidence="1">Chaperonin 10-like protein</fullName>
    </submittedName>
</protein>
<comment type="caution">
    <text evidence="1">The sequence shown here is derived from an EMBL/GenBank/DDBJ whole genome shotgun (WGS) entry which is preliminary data.</text>
</comment>
<name>A0ACC3THC6_9ASCO</name>
<proteinExistence type="predicted"/>
<dbReference type="Proteomes" id="UP001489719">
    <property type="component" value="Unassembled WGS sequence"/>
</dbReference>